<dbReference type="Proteomes" id="UP000238312">
    <property type="component" value="Unassembled WGS sequence"/>
</dbReference>
<gene>
    <name evidence="2" type="ORF">B0I32_106240</name>
</gene>
<name>A0A2T0N298_9ACTN</name>
<feature type="region of interest" description="Disordered" evidence="1">
    <location>
        <begin position="126"/>
        <end position="156"/>
    </location>
</feature>
<organism evidence="2 3">
    <name type="scientific">Nonomuraea fuscirosea</name>
    <dbReference type="NCBI Taxonomy" id="1291556"/>
    <lineage>
        <taxon>Bacteria</taxon>
        <taxon>Bacillati</taxon>
        <taxon>Actinomycetota</taxon>
        <taxon>Actinomycetes</taxon>
        <taxon>Streptosporangiales</taxon>
        <taxon>Streptosporangiaceae</taxon>
        <taxon>Nonomuraea</taxon>
    </lineage>
</organism>
<dbReference type="EMBL" id="PVNG01000006">
    <property type="protein sequence ID" value="PRX66104.1"/>
    <property type="molecule type" value="Genomic_DNA"/>
</dbReference>
<evidence type="ECO:0008006" key="4">
    <source>
        <dbReference type="Google" id="ProtNLM"/>
    </source>
</evidence>
<accession>A0A2T0N298</accession>
<comment type="caution">
    <text evidence="2">The sequence shown here is derived from an EMBL/GenBank/DDBJ whole genome shotgun (WGS) entry which is preliminary data.</text>
</comment>
<protein>
    <recommendedName>
        <fullName evidence="4">Major tail protein</fullName>
    </recommendedName>
</protein>
<dbReference type="NCBIfam" id="NF047353">
    <property type="entry name" value="tube_lmo2291"/>
    <property type="match status" value="1"/>
</dbReference>
<evidence type="ECO:0000256" key="1">
    <source>
        <dbReference type="SAM" id="MobiDB-lite"/>
    </source>
</evidence>
<reference evidence="2 3" key="1">
    <citation type="submission" date="2018-03" db="EMBL/GenBank/DDBJ databases">
        <title>Genomic Encyclopedia of Type Strains, Phase III (KMG-III): the genomes of soil and plant-associated and newly described type strains.</title>
        <authorList>
            <person name="Whitman W."/>
        </authorList>
    </citation>
    <scope>NUCLEOTIDE SEQUENCE [LARGE SCALE GENOMIC DNA]</scope>
    <source>
        <strain evidence="2 3">CGMCC 4.7104</strain>
    </source>
</reference>
<dbReference type="OrthoDB" id="4201135at2"/>
<dbReference type="RefSeq" id="WP_106239671.1">
    <property type="nucleotide sequence ID" value="NZ_PVNG01000006.1"/>
</dbReference>
<dbReference type="AlphaFoldDB" id="A0A2T0N298"/>
<proteinExistence type="predicted"/>
<evidence type="ECO:0000313" key="3">
    <source>
        <dbReference type="Proteomes" id="UP000238312"/>
    </source>
</evidence>
<evidence type="ECO:0000313" key="2">
    <source>
        <dbReference type="EMBL" id="PRX66104.1"/>
    </source>
</evidence>
<keyword evidence="3" id="KW-1185">Reference proteome</keyword>
<sequence>MTLRSLLAKDWVVEVNTATPAVPTWTPVKGLTEFAEEINTETEDDSDFDGDGWASQVVTQRGWTLTLNGNRKRDADAPAFVPDPGQEFLRQAGHVVGPGADVHVRWYRRDGSPDAYEGRAAVDYKGAGGETTDLEPFECELLGQGKPTEIDNPVAA</sequence>